<keyword evidence="2" id="KW-0808">Transferase</keyword>
<gene>
    <name evidence="2" type="ORF">DW712_15325</name>
</gene>
<protein>
    <submittedName>
        <fullName evidence="2">Glycosyltransferase family 4 protein</fullName>
    </submittedName>
</protein>
<evidence type="ECO:0000259" key="1">
    <source>
        <dbReference type="Pfam" id="PF00534"/>
    </source>
</evidence>
<dbReference type="EMBL" id="QSKV01000010">
    <property type="protein sequence ID" value="RHE90398.1"/>
    <property type="molecule type" value="Genomic_DNA"/>
</dbReference>
<evidence type="ECO:0000313" key="3">
    <source>
        <dbReference type="Proteomes" id="UP000285650"/>
    </source>
</evidence>
<proteinExistence type="predicted"/>
<name>A0A414L715_9BACE</name>
<reference evidence="2 3" key="1">
    <citation type="submission" date="2018-08" db="EMBL/GenBank/DDBJ databases">
        <title>A genome reference for cultivated species of the human gut microbiota.</title>
        <authorList>
            <person name="Zou Y."/>
            <person name="Xue W."/>
            <person name="Luo G."/>
        </authorList>
    </citation>
    <scope>NUCLEOTIDE SEQUENCE [LARGE SCALE GENOMIC DNA]</scope>
    <source>
        <strain evidence="2 3">AM27-17</strain>
    </source>
</reference>
<dbReference type="InterPro" id="IPR001296">
    <property type="entry name" value="Glyco_trans_1"/>
</dbReference>
<dbReference type="Pfam" id="PF00534">
    <property type="entry name" value="Glycos_transf_1"/>
    <property type="match status" value="1"/>
</dbReference>
<dbReference type="PANTHER" id="PTHR12526:SF630">
    <property type="entry name" value="GLYCOSYLTRANSFERASE"/>
    <property type="match status" value="1"/>
</dbReference>
<dbReference type="PANTHER" id="PTHR12526">
    <property type="entry name" value="GLYCOSYLTRANSFERASE"/>
    <property type="match status" value="1"/>
</dbReference>
<evidence type="ECO:0000313" key="2">
    <source>
        <dbReference type="EMBL" id="RHE90398.1"/>
    </source>
</evidence>
<organism evidence="2 3">
    <name type="scientific">Bacteroides intestinalis</name>
    <dbReference type="NCBI Taxonomy" id="329854"/>
    <lineage>
        <taxon>Bacteria</taxon>
        <taxon>Pseudomonadati</taxon>
        <taxon>Bacteroidota</taxon>
        <taxon>Bacteroidia</taxon>
        <taxon>Bacteroidales</taxon>
        <taxon>Bacteroidaceae</taxon>
        <taxon>Bacteroides</taxon>
    </lineage>
</organism>
<dbReference type="GO" id="GO:0016757">
    <property type="term" value="F:glycosyltransferase activity"/>
    <property type="evidence" value="ECO:0007669"/>
    <property type="project" value="InterPro"/>
</dbReference>
<dbReference type="AlphaFoldDB" id="A0A414L715"/>
<dbReference type="Proteomes" id="UP000285650">
    <property type="component" value="Unassembled WGS sequence"/>
</dbReference>
<dbReference type="Gene3D" id="3.40.50.2000">
    <property type="entry name" value="Glycogen Phosphorylase B"/>
    <property type="match status" value="2"/>
</dbReference>
<accession>A0A414L715</accession>
<feature type="domain" description="Glycosyl transferase family 1" evidence="1">
    <location>
        <begin position="165"/>
        <end position="323"/>
    </location>
</feature>
<comment type="caution">
    <text evidence="2">The sequence shown here is derived from an EMBL/GenBank/DDBJ whole genome shotgun (WGS) entry which is preliminary data.</text>
</comment>
<sequence length="344" mass="39818">MSNIGGGERVLSLISNELSRKYDVTIITPYNDDSYYKLTPSVTVKSLGYSRSDISIIRKFQFFSILLSMRAIVNKLEFDYFIAFASLGVILTSFLSIKNDNRFMCWIHTSYYQPVPYLYKKYFLYILKYFSNVIILNKLDSQLFAPYANKVTVIPNPLSFNAVIKSDLREKRIVSVGRLEKNKGFDCLINICTCVFELHNDWRLDIYGQDDGERENLERLIKEKGMQNNIEIHSAVSDITSIYISSSIFAFTSLFESFGLVLIEANECGLPCVCFNSPSGIKDLVIDGYNGYLIEQFDNRTFEERILQLIESYDLRLFMSQNALNNANNFRIDHIMSKWYNLLK</sequence>
<dbReference type="SUPFAM" id="SSF53756">
    <property type="entry name" value="UDP-Glycosyltransferase/glycogen phosphorylase"/>
    <property type="match status" value="1"/>
</dbReference>